<feature type="transmembrane region" description="Helical" evidence="1">
    <location>
        <begin position="428"/>
        <end position="450"/>
    </location>
</feature>
<feature type="transmembrane region" description="Helical" evidence="1">
    <location>
        <begin position="348"/>
        <end position="373"/>
    </location>
</feature>
<sequence>MEIIGFIGVLAAICLIILFSAKGLNILIGAPLATMVVLVTNRMNVLEWMLSPEQSYLASVGNFFVSMFALFILGTILSQYMQDSHATTSIARTVLKIVGRDKPFNALFALAVIGLLISYGGINSVIVYFAIIPIAHSVFKELDINWRLICIPVFLGVASITMTMLPGTPSPTNVIPAEALGTSMTAGKLLGFGASIVAFIYGVAYMKFRLDKSLANGETFYSYLEDTDQELPDPDESDLDEEEVAEEDIPPFFLSILPMLVLIGIIFMFSEVTNIVVIALLVAVLLCAIFFRKYLNSSDKELLNEGAADAVMPTLAMGSTVAFGTVLIESTGFNFIVTFLNSVLANPVLRLTIVSVALGAITGSSSGTVGILVNTMAPEIIAEGVDPVVVHRISGVASSIFALLPHAGAYITFSSLTHLPQKSTYRDSFAIVGGCHFVALITMLVITYFFY</sequence>
<gene>
    <name evidence="2" type="ORF">AWM72_04345</name>
    <name evidence="3" type="ORF">CYJ28_03160</name>
</gene>
<feature type="transmembrane region" description="Helical" evidence="1">
    <location>
        <begin position="252"/>
        <end position="269"/>
    </location>
</feature>
<feature type="transmembrane region" description="Helical" evidence="1">
    <location>
        <begin position="185"/>
        <end position="204"/>
    </location>
</feature>
<dbReference type="Proteomes" id="UP000069912">
    <property type="component" value="Chromosome"/>
</dbReference>
<name>A0A0X8FAZ8_9LACT</name>
<reference evidence="2 4" key="1">
    <citation type="journal article" date="2016" name="Genome Announc.">
        <title>Complete Genome Sequences of Aerococcus christensenii CCUG 28831T, Aerococcus sanguinicola CCUG 43001T, Aerococcus urinae CCUG 36881T, Aerococcus urinaeequi CCUG 28094T, Aerococcus urinaehominis CCUG 42038 BT, and Aerococcus viridans CCUG 4311T.</title>
        <authorList>
            <person name="Carkaci D."/>
            <person name="Dargis R."/>
            <person name="Nielsen X.C."/>
            <person name="Skovgaard O."/>
            <person name="Fuursted K."/>
            <person name="Christensen J.J."/>
        </authorList>
    </citation>
    <scope>NUCLEOTIDE SEQUENCE [LARGE SCALE GENOMIC DNA]</scope>
    <source>
        <strain evidence="2 4">CCUG43001</strain>
    </source>
</reference>
<keyword evidence="1" id="KW-0812">Transmembrane</keyword>
<accession>A0A0X8FAZ8</accession>
<dbReference type="EMBL" id="PKGY01000002">
    <property type="protein sequence ID" value="PKZ22131.1"/>
    <property type="molecule type" value="Genomic_DNA"/>
</dbReference>
<feature type="transmembrane region" description="Helical" evidence="1">
    <location>
        <begin position="6"/>
        <end position="39"/>
    </location>
</feature>
<reference evidence="3 5" key="3">
    <citation type="submission" date="2017-12" db="EMBL/GenBank/DDBJ databases">
        <title>Phylogenetic diversity of female urinary microbiome.</title>
        <authorList>
            <person name="Thomas-White K."/>
            <person name="Wolfe A.J."/>
        </authorList>
    </citation>
    <scope>NUCLEOTIDE SEQUENCE [LARGE SCALE GENOMIC DNA]</scope>
    <source>
        <strain evidence="3 5">UMB0139</strain>
    </source>
</reference>
<keyword evidence="1" id="KW-0472">Membrane</keyword>
<dbReference type="PANTHER" id="PTHR30354">
    <property type="entry name" value="GNT FAMILY GLUCONATE TRANSPORTER"/>
    <property type="match status" value="1"/>
</dbReference>
<dbReference type="GO" id="GO:0005886">
    <property type="term" value="C:plasma membrane"/>
    <property type="evidence" value="ECO:0007669"/>
    <property type="project" value="TreeGrafter"/>
</dbReference>
<dbReference type="Proteomes" id="UP000234239">
    <property type="component" value="Unassembled WGS sequence"/>
</dbReference>
<keyword evidence="1" id="KW-1133">Transmembrane helix</keyword>
<evidence type="ECO:0000313" key="4">
    <source>
        <dbReference type="Proteomes" id="UP000069912"/>
    </source>
</evidence>
<feature type="transmembrane region" description="Helical" evidence="1">
    <location>
        <begin position="60"/>
        <end position="81"/>
    </location>
</feature>
<evidence type="ECO:0000313" key="2">
    <source>
        <dbReference type="EMBL" id="AMB94040.1"/>
    </source>
</evidence>
<evidence type="ECO:0000313" key="5">
    <source>
        <dbReference type="Proteomes" id="UP000234239"/>
    </source>
</evidence>
<dbReference type="KEGG" id="asan:AWM72_04345"/>
<dbReference type="InterPro" id="IPR003474">
    <property type="entry name" value="Glcn_transporter"/>
</dbReference>
<feature type="transmembrane region" description="Helical" evidence="1">
    <location>
        <begin position="106"/>
        <end position="132"/>
    </location>
</feature>
<dbReference type="OrthoDB" id="86125at2"/>
<reference evidence="4" key="2">
    <citation type="submission" date="2016-01" db="EMBL/GenBank/DDBJ databases">
        <title>Six Aerococcus type strain genome sequencing and assembly using PacBio and Illumina Hiseq.</title>
        <authorList>
            <person name="Carkaci D."/>
            <person name="Dargis R."/>
            <person name="Nielsen X.C."/>
            <person name="Skovgaard O."/>
            <person name="Fuursted K."/>
            <person name="Christensen J.J."/>
        </authorList>
    </citation>
    <scope>NUCLEOTIDE SEQUENCE [LARGE SCALE GENOMIC DNA]</scope>
    <source>
        <strain evidence="4">CCUG43001</strain>
    </source>
</reference>
<dbReference type="PANTHER" id="PTHR30354:SF7">
    <property type="entry name" value="BLL7963 PROTEIN"/>
    <property type="match status" value="1"/>
</dbReference>
<feature type="transmembrane region" description="Helical" evidence="1">
    <location>
        <begin position="307"/>
        <end position="328"/>
    </location>
</feature>
<evidence type="ECO:0000256" key="1">
    <source>
        <dbReference type="SAM" id="Phobius"/>
    </source>
</evidence>
<feature type="transmembrane region" description="Helical" evidence="1">
    <location>
        <begin position="393"/>
        <end position="416"/>
    </location>
</feature>
<organism evidence="2 4">
    <name type="scientific">Aerococcus sanguinicola</name>
    <dbReference type="NCBI Taxonomy" id="119206"/>
    <lineage>
        <taxon>Bacteria</taxon>
        <taxon>Bacillati</taxon>
        <taxon>Bacillota</taxon>
        <taxon>Bacilli</taxon>
        <taxon>Lactobacillales</taxon>
        <taxon>Aerococcaceae</taxon>
        <taxon>Aerococcus</taxon>
    </lineage>
</organism>
<proteinExistence type="predicted"/>
<dbReference type="GO" id="GO:0015128">
    <property type="term" value="F:gluconate transmembrane transporter activity"/>
    <property type="evidence" value="ECO:0007669"/>
    <property type="project" value="InterPro"/>
</dbReference>
<dbReference type="AlphaFoldDB" id="A0A0X8FAZ8"/>
<dbReference type="EMBL" id="CP014160">
    <property type="protein sequence ID" value="AMB94040.1"/>
    <property type="molecule type" value="Genomic_DNA"/>
</dbReference>
<dbReference type="RefSeq" id="WP_067973774.1">
    <property type="nucleotide sequence ID" value="NZ_CAJHKM010000001.1"/>
</dbReference>
<evidence type="ECO:0000313" key="3">
    <source>
        <dbReference type="EMBL" id="PKZ22131.1"/>
    </source>
</evidence>
<feature type="transmembrane region" description="Helical" evidence="1">
    <location>
        <begin position="144"/>
        <end position="165"/>
    </location>
</feature>
<dbReference type="GeneID" id="92903300"/>
<feature type="transmembrane region" description="Helical" evidence="1">
    <location>
        <begin position="275"/>
        <end position="295"/>
    </location>
</feature>
<protein>
    <submittedName>
        <fullName evidence="3">GntP family permease</fullName>
    </submittedName>
</protein>
<keyword evidence="4" id="KW-1185">Reference proteome</keyword>